<accession>A0A0B7HPJ4</accession>
<dbReference type="RefSeq" id="WP_041997196.1">
    <property type="nucleotide sequence ID" value="NZ_CDOG01000038.1"/>
</dbReference>
<evidence type="ECO:0000313" key="3">
    <source>
        <dbReference type="Proteomes" id="UP000038083"/>
    </source>
</evidence>
<feature type="transmembrane region" description="Helical" evidence="1">
    <location>
        <begin position="103"/>
        <end position="121"/>
    </location>
</feature>
<dbReference type="Proteomes" id="UP000038083">
    <property type="component" value="Unassembled WGS sequence"/>
</dbReference>
<keyword evidence="1" id="KW-1133">Transmembrane helix</keyword>
<sequence>MHSKYCKYGLGWVSTALDVVNTGANVYSSIKGSNNSSGGGQTVNHTTVVERQLTPEEIKIKQEQHAEWLKQQQYNRAMKMQEAADMRRVITGNLGAKPEKDNTILYITGGVIALGLIVLLVKK</sequence>
<evidence type="ECO:0000256" key="1">
    <source>
        <dbReference type="SAM" id="Phobius"/>
    </source>
</evidence>
<gene>
    <name evidence="2" type="ORF">CCYN74_430030</name>
</gene>
<proteinExistence type="predicted"/>
<name>A0A0B7HPJ4_9FLAO</name>
<dbReference type="AlphaFoldDB" id="A0A0B7HPJ4"/>
<organism evidence="2 3">
    <name type="scientific">Capnocytophaga cynodegmi</name>
    <dbReference type="NCBI Taxonomy" id="28189"/>
    <lineage>
        <taxon>Bacteria</taxon>
        <taxon>Pseudomonadati</taxon>
        <taxon>Bacteroidota</taxon>
        <taxon>Flavobacteriia</taxon>
        <taxon>Flavobacteriales</taxon>
        <taxon>Flavobacteriaceae</taxon>
        <taxon>Capnocytophaga</taxon>
    </lineage>
</organism>
<protein>
    <submittedName>
        <fullName evidence="2">Uncharacterized protein</fullName>
    </submittedName>
</protein>
<dbReference type="OrthoDB" id="9927892at2"/>
<evidence type="ECO:0000313" key="2">
    <source>
        <dbReference type="EMBL" id="CEN40574.1"/>
    </source>
</evidence>
<keyword evidence="1" id="KW-0812">Transmembrane</keyword>
<dbReference type="EMBL" id="CDOG01000038">
    <property type="protein sequence ID" value="CEN40574.1"/>
    <property type="molecule type" value="Genomic_DNA"/>
</dbReference>
<keyword evidence="1" id="KW-0472">Membrane</keyword>
<reference evidence="2 3" key="1">
    <citation type="submission" date="2015-01" db="EMBL/GenBank/DDBJ databases">
        <authorList>
            <person name="Xiang T."/>
            <person name="Song Y."/>
            <person name="Huang L."/>
            <person name="Wang B."/>
            <person name="Wu P."/>
        </authorList>
    </citation>
    <scope>NUCLEOTIDE SEQUENCE [LARGE SCALE GENOMIC DNA]</scope>
    <source>
        <strain evidence="2 3">Ccy74</strain>
    </source>
</reference>